<reference evidence="3" key="1">
    <citation type="journal article" date="2022" name="Cell">
        <title>Repeat-based holocentromeres influence genome architecture and karyotype evolution.</title>
        <authorList>
            <person name="Hofstatter P.G."/>
            <person name="Thangavel G."/>
            <person name="Lux T."/>
            <person name="Neumann P."/>
            <person name="Vondrak T."/>
            <person name="Novak P."/>
            <person name="Zhang M."/>
            <person name="Costa L."/>
            <person name="Castellani M."/>
            <person name="Scott A."/>
            <person name="Toegelov H."/>
            <person name="Fuchs J."/>
            <person name="Mata-Sucre Y."/>
            <person name="Dias Y."/>
            <person name="Vanzela A.L.L."/>
            <person name="Huettel B."/>
            <person name="Almeida C.C.S."/>
            <person name="Simkova H."/>
            <person name="Souza G."/>
            <person name="Pedrosa-Harand A."/>
            <person name="Macas J."/>
            <person name="Mayer K.F.X."/>
            <person name="Houben A."/>
            <person name="Marques A."/>
        </authorList>
    </citation>
    <scope>NUCLEOTIDE SEQUENCE</scope>
    <source>
        <strain evidence="3">RhyBre1mFocal</strain>
    </source>
</reference>
<evidence type="ECO:0000259" key="2">
    <source>
        <dbReference type="Pfam" id="PF00561"/>
    </source>
</evidence>
<organism evidence="3 4">
    <name type="scientific">Rhynchospora breviuscula</name>
    <dbReference type="NCBI Taxonomy" id="2022672"/>
    <lineage>
        <taxon>Eukaryota</taxon>
        <taxon>Viridiplantae</taxon>
        <taxon>Streptophyta</taxon>
        <taxon>Embryophyta</taxon>
        <taxon>Tracheophyta</taxon>
        <taxon>Spermatophyta</taxon>
        <taxon>Magnoliopsida</taxon>
        <taxon>Liliopsida</taxon>
        <taxon>Poales</taxon>
        <taxon>Cyperaceae</taxon>
        <taxon>Cyperoideae</taxon>
        <taxon>Rhynchosporeae</taxon>
        <taxon>Rhynchospora</taxon>
    </lineage>
</organism>
<sequence>MLHGWPQDHHMWHAVAPDLVARGHRVVLTDLRGYGASDAPPAGERSAAYAKREMAADQLAVMDALGHDRFALVGHDRGARVGHRLALDHPERLDSLTVIDVVPTRHVLEVADLALARAYFHWFLLGAPAPVPENVLGADPVGWVRTVLGGRLAGGCEFHPEAEAAYLRAHERPEVLAGTIGDYRAALGIDQEHDRADAGRRVEVPVRVLWGADGFVGRHYDVLGVWREYAADVDGAALPGGHFVPEQSPAQVLTALLEPAGEHERGEQRDAEAALDHRDRDVAVVVVVLDPGTPVEPGQHTLRGRPGRRLPVGPEPRLCGEVVDLGGGRRRGGQGDQPPLVEDRDVVGAARCRQADRAVRLEHEQVERPGAQLAHALLGRDVAQHEVDARQRLAQPTHERDEHGLVEALERADGHGARGLAAEDREVPLGVRELGLDPLGRVGEDPAGGGEHGSAGLPVEDRRADLGLELRHLLADRRGGHAALVGGGEDAAEAVHGEQGGQSASVERHKRNLTLGCVSFNCA</sequence>
<comment type="caution">
    <text evidence="3">The sequence shown here is derived from an EMBL/GenBank/DDBJ whole genome shotgun (WGS) entry which is preliminary data.</text>
</comment>
<dbReference type="AlphaFoldDB" id="A0A9P9Z9D0"/>
<dbReference type="Gene3D" id="3.40.50.1820">
    <property type="entry name" value="alpha/beta hydrolase"/>
    <property type="match status" value="1"/>
</dbReference>
<dbReference type="PANTHER" id="PTHR43798">
    <property type="entry name" value="MONOACYLGLYCEROL LIPASE"/>
    <property type="match status" value="1"/>
</dbReference>
<feature type="domain" description="AB hydrolase-1" evidence="2">
    <location>
        <begin position="1"/>
        <end position="246"/>
    </location>
</feature>
<dbReference type="PRINTS" id="PR00412">
    <property type="entry name" value="EPOXHYDRLASE"/>
</dbReference>
<dbReference type="Pfam" id="PF00561">
    <property type="entry name" value="Abhydrolase_1"/>
    <property type="match status" value="1"/>
</dbReference>
<dbReference type="InterPro" id="IPR050266">
    <property type="entry name" value="AB_hydrolase_sf"/>
</dbReference>
<gene>
    <name evidence="3" type="ORF">LUZ63_020695</name>
</gene>
<dbReference type="InterPro" id="IPR000639">
    <property type="entry name" value="Epox_hydrolase-like"/>
</dbReference>
<proteinExistence type="predicted"/>
<name>A0A9P9Z9D0_9POAL</name>
<dbReference type="PRINTS" id="PR00111">
    <property type="entry name" value="ABHYDROLASE"/>
</dbReference>
<dbReference type="EMBL" id="JAMQYH010000043">
    <property type="protein sequence ID" value="KAJ1684126.1"/>
    <property type="molecule type" value="Genomic_DNA"/>
</dbReference>
<dbReference type="GO" id="GO:0003824">
    <property type="term" value="F:catalytic activity"/>
    <property type="evidence" value="ECO:0007669"/>
    <property type="project" value="InterPro"/>
</dbReference>
<keyword evidence="4" id="KW-1185">Reference proteome</keyword>
<feature type="region of interest" description="Disordered" evidence="1">
    <location>
        <begin position="295"/>
        <end position="316"/>
    </location>
</feature>
<dbReference type="SUPFAM" id="SSF53474">
    <property type="entry name" value="alpha/beta-Hydrolases"/>
    <property type="match status" value="1"/>
</dbReference>
<dbReference type="OrthoDB" id="7130006at2759"/>
<evidence type="ECO:0000256" key="1">
    <source>
        <dbReference type="SAM" id="MobiDB-lite"/>
    </source>
</evidence>
<dbReference type="InterPro" id="IPR029058">
    <property type="entry name" value="AB_hydrolase_fold"/>
</dbReference>
<protein>
    <recommendedName>
        <fullName evidence="2">AB hydrolase-1 domain-containing protein</fullName>
    </recommendedName>
</protein>
<dbReference type="InterPro" id="IPR000073">
    <property type="entry name" value="AB_hydrolase_1"/>
</dbReference>
<evidence type="ECO:0000313" key="3">
    <source>
        <dbReference type="EMBL" id="KAJ1684126.1"/>
    </source>
</evidence>
<evidence type="ECO:0000313" key="4">
    <source>
        <dbReference type="Proteomes" id="UP001151287"/>
    </source>
</evidence>
<accession>A0A9P9Z9D0</accession>
<dbReference type="Proteomes" id="UP001151287">
    <property type="component" value="Unassembled WGS sequence"/>
</dbReference>